<evidence type="ECO:0000313" key="3">
    <source>
        <dbReference type="Proteomes" id="UP000230914"/>
    </source>
</evidence>
<dbReference type="EMBL" id="PDSL01000023">
    <property type="protein sequence ID" value="PIE33977.1"/>
    <property type="molecule type" value="Genomic_DNA"/>
</dbReference>
<dbReference type="Proteomes" id="UP000230914">
    <property type="component" value="Unassembled WGS sequence"/>
</dbReference>
<evidence type="ECO:0000256" key="1">
    <source>
        <dbReference type="SAM" id="Phobius"/>
    </source>
</evidence>
<dbReference type="AlphaFoldDB" id="A0A2G6KE81"/>
<feature type="transmembrane region" description="Helical" evidence="1">
    <location>
        <begin position="12"/>
        <end position="31"/>
    </location>
</feature>
<accession>A0A2G6KE81</accession>
<keyword evidence="1" id="KW-1133">Transmembrane helix</keyword>
<sequence>MVALSLEQAKIAGVVVTAALAIGALVIAWTVKQITQKVVGAAVFAVLAFLVWSQRSSLQDCANTIVADGVTNATCEFFGQDISIPLGD</sequence>
<protein>
    <submittedName>
        <fullName evidence="2">Uncharacterized protein</fullName>
    </submittedName>
</protein>
<keyword evidence="1" id="KW-0812">Transmembrane</keyword>
<feature type="transmembrane region" description="Helical" evidence="1">
    <location>
        <begin position="38"/>
        <end position="54"/>
    </location>
</feature>
<keyword evidence="1" id="KW-0472">Membrane</keyword>
<gene>
    <name evidence="2" type="ORF">CSA55_01555</name>
</gene>
<comment type="caution">
    <text evidence="2">The sequence shown here is derived from an EMBL/GenBank/DDBJ whole genome shotgun (WGS) entry which is preliminary data.</text>
</comment>
<evidence type="ECO:0000313" key="2">
    <source>
        <dbReference type="EMBL" id="PIE33977.1"/>
    </source>
</evidence>
<reference evidence="2 3" key="1">
    <citation type="submission" date="2017-10" db="EMBL/GenBank/DDBJ databases">
        <title>Novel microbial diversity and functional potential in the marine mammal oral microbiome.</title>
        <authorList>
            <person name="Dudek N.K."/>
            <person name="Sun C.L."/>
            <person name="Burstein D."/>
            <person name="Kantor R.S."/>
            <person name="Aliaga Goltsman D.S."/>
            <person name="Bik E.M."/>
            <person name="Thomas B.C."/>
            <person name="Banfield J.F."/>
            <person name="Relman D.A."/>
        </authorList>
    </citation>
    <scope>NUCLEOTIDE SEQUENCE [LARGE SCALE GENOMIC DNA]</scope>
    <source>
        <strain evidence="2">DOLJORAL78_61_10</strain>
    </source>
</reference>
<organism evidence="2 3">
    <name type="scientific">Ilumatobacter coccineus</name>
    <dbReference type="NCBI Taxonomy" id="467094"/>
    <lineage>
        <taxon>Bacteria</taxon>
        <taxon>Bacillati</taxon>
        <taxon>Actinomycetota</taxon>
        <taxon>Acidimicrobiia</taxon>
        <taxon>Acidimicrobiales</taxon>
        <taxon>Ilumatobacteraceae</taxon>
        <taxon>Ilumatobacter</taxon>
    </lineage>
</organism>
<proteinExistence type="predicted"/>
<name>A0A2G6KE81_9ACTN</name>